<dbReference type="PANTHER" id="PTHR16631:SF17">
    <property type="entry name" value="GLUCAN ENDO-1,3-BETA-GLUCOSIDASE BTGC"/>
    <property type="match status" value="1"/>
</dbReference>
<dbReference type="InterPro" id="IPR017853">
    <property type="entry name" value="GH"/>
</dbReference>
<evidence type="ECO:0000313" key="15">
    <source>
        <dbReference type="Proteomes" id="UP000262832"/>
    </source>
</evidence>
<accession>A0ABN5PKC7</accession>
<comment type="subcellular location">
    <subcellularLocation>
        <location evidence="1">Cell membrane</location>
    </subcellularLocation>
</comment>
<dbReference type="InterPro" id="IPR008979">
    <property type="entry name" value="Galactose-bd-like_sf"/>
</dbReference>
<evidence type="ECO:0000256" key="4">
    <source>
        <dbReference type="ARBA" id="ARBA00023136"/>
    </source>
</evidence>
<feature type="chain" id="PRO_5045980274" description="Endo-1,3-beta-glucanase btgC" evidence="13">
    <location>
        <begin position="20"/>
        <end position="633"/>
    </location>
</feature>
<evidence type="ECO:0000256" key="11">
    <source>
        <dbReference type="ARBA" id="ARBA00043078"/>
    </source>
</evidence>
<keyword evidence="7" id="KW-0961">Cell wall biogenesis/degradation</keyword>
<evidence type="ECO:0000313" key="14">
    <source>
        <dbReference type="EMBL" id="AXY02514.1"/>
    </source>
</evidence>
<dbReference type="SUPFAM" id="SSF51445">
    <property type="entry name" value="(Trans)glycosidases"/>
    <property type="match status" value="1"/>
</dbReference>
<proteinExistence type="predicted"/>
<evidence type="ECO:0000256" key="10">
    <source>
        <dbReference type="ARBA" id="ARBA00042373"/>
    </source>
</evidence>
<dbReference type="Gene3D" id="2.60.120.430">
    <property type="entry name" value="Galactose-binding lectin"/>
    <property type="match status" value="1"/>
</dbReference>
<dbReference type="PROSITE" id="PS51257">
    <property type="entry name" value="PROKAR_LIPOPROTEIN"/>
    <property type="match status" value="1"/>
</dbReference>
<keyword evidence="8" id="KW-0624">Polysaccharide degradation</keyword>
<evidence type="ECO:0000256" key="9">
    <source>
        <dbReference type="ARBA" id="ARBA00037649"/>
    </source>
</evidence>
<evidence type="ECO:0000256" key="2">
    <source>
        <dbReference type="ARBA" id="ARBA00022475"/>
    </source>
</evidence>
<evidence type="ECO:0000256" key="6">
    <source>
        <dbReference type="ARBA" id="ARBA00023277"/>
    </source>
</evidence>
<keyword evidence="2" id="KW-1003">Cell membrane</keyword>
<evidence type="ECO:0000256" key="12">
    <source>
        <dbReference type="SAM" id="MobiDB-lite"/>
    </source>
</evidence>
<dbReference type="SUPFAM" id="SSF49785">
    <property type="entry name" value="Galactose-binding domain-like"/>
    <property type="match status" value="1"/>
</dbReference>
<evidence type="ECO:0000256" key="1">
    <source>
        <dbReference type="ARBA" id="ARBA00004236"/>
    </source>
</evidence>
<sequence length="633" mass="69644">MKLFKLKAISLLSVAMALAGCGDEVPSSTENPDTGNPTPPTTEIVPQPIPAKFPQAKNGDAILGNPEYQAVSYGAWRSTARENGINVPSVAEQKEDMKILSSLGIKMLRTYNTQGFTGVDGRTEAQNLLDAITQLKAEDPDFEMYVMLGVWIDAKGSYTDTVIHDENNPANYQEVAAAKELALQYPDIIKVIAVGNEAMVNWAPYHVTPDIILEHVSDLQTWKKADPKTSDLWITTSENYAVWAGEDNNGNNGNQIALKALINAVDYVSLHTYAHHDTKYNPSFAKEWQVPLEDQHLSKEDIIENAMDKVHQYTLTQIQAAQAFINRVNASKPIHIGETGWSTVSTDGFGLGGTQAADEYKQKLFHDNMRTFTDDFGASLFFFQAFDEPWKGDPANPNHSEKHFGLIDIDCNVKYVEWDKVETLNTLGLDRDCPNGTFNASYSGDLPSLLDDALTPPYEVDIAPPPEGTFVVLGETLFDGAMAYGWDNPITAWAGVNDDTGILTVVASPDMAATWGWGAGVGNPDQNLNLSDYNKVTFKVRGVNNAESTLAKFGFYIGFQTVTGGNHWIEFNSGNYTLTESWQTITVDIKDFSGNKQLSQVNSPFTVASIDGMFNAGLLTHSELEFKDISWVK</sequence>
<dbReference type="PANTHER" id="PTHR16631">
    <property type="entry name" value="GLUCAN 1,3-BETA-GLUCOSIDASE"/>
    <property type="match status" value="1"/>
</dbReference>
<evidence type="ECO:0000256" key="7">
    <source>
        <dbReference type="ARBA" id="ARBA00023316"/>
    </source>
</evidence>
<keyword evidence="15" id="KW-1185">Reference proteome</keyword>
<evidence type="ECO:0000256" key="3">
    <source>
        <dbReference type="ARBA" id="ARBA00022801"/>
    </source>
</evidence>
<evidence type="ECO:0000256" key="8">
    <source>
        <dbReference type="ARBA" id="ARBA00023326"/>
    </source>
</evidence>
<keyword evidence="5" id="KW-0325">Glycoprotein</keyword>
<dbReference type="InterPro" id="IPR050732">
    <property type="entry name" value="Beta-glucan_modifiers"/>
</dbReference>
<keyword evidence="3" id="KW-0378">Hydrolase</keyword>
<gene>
    <name evidence="14" type="ORF">D1115_15750</name>
</gene>
<dbReference type="RefSeq" id="WP_128812428.1">
    <property type="nucleotide sequence ID" value="NZ_CP032094.1"/>
</dbReference>
<feature type="signal peptide" evidence="13">
    <location>
        <begin position="1"/>
        <end position="19"/>
    </location>
</feature>
<evidence type="ECO:0000256" key="5">
    <source>
        <dbReference type="ARBA" id="ARBA00023180"/>
    </source>
</evidence>
<keyword evidence="6" id="KW-0119">Carbohydrate metabolism</keyword>
<name>A0ABN5PKC7_9VIBR</name>
<keyword evidence="13" id="KW-0732">Signal</keyword>
<keyword evidence="4" id="KW-0472">Membrane</keyword>
<organism evidence="14 15">
    <name type="scientific">Vibrio alfacsensis</name>
    <dbReference type="NCBI Taxonomy" id="1074311"/>
    <lineage>
        <taxon>Bacteria</taxon>
        <taxon>Pseudomonadati</taxon>
        <taxon>Pseudomonadota</taxon>
        <taxon>Gammaproteobacteria</taxon>
        <taxon>Vibrionales</taxon>
        <taxon>Vibrionaceae</taxon>
        <taxon>Vibrio</taxon>
    </lineage>
</organism>
<comment type="function">
    <text evidence="9">Glucanases play a role in cell expansion during growth, in cell-cell fusion during mating, and in spore release during sporulation. This enzyme may be involved in beta-glucan degradation. Active on laminarin and lichenan.</text>
</comment>
<evidence type="ECO:0000256" key="13">
    <source>
        <dbReference type="SAM" id="SignalP"/>
    </source>
</evidence>
<dbReference type="EMBL" id="CP032094">
    <property type="protein sequence ID" value="AXY02514.1"/>
    <property type="molecule type" value="Genomic_DNA"/>
</dbReference>
<protein>
    <recommendedName>
        <fullName evidence="11">Endo-1,3-beta-glucanase btgC</fullName>
    </recommendedName>
    <alternativeName>
        <fullName evidence="10">Laminarinase btgC</fullName>
    </alternativeName>
</protein>
<dbReference type="Gene3D" id="3.20.20.80">
    <property type="entry name" value="Glycosidases"/>
    <property type="match status" value="1"/>
</dbReference>
<feature type="region of interest" description="Disordered" evidence="12">
    <location>
        <begin position="24"/>
        <end position="45"/>
    </location>
</feature>
<reference evidence="14 15" key="1">
    <citation type="submission" date="2018-08" db="EMBL/GenBank/DDBJ databases">
        <title>Genomic taxonomy of the Vibrionaceae family.</title>
        <authorList>
            <person name="Gomez-Gil B."/>
            <person name="Tanaka M."/>
            <person name="Sawabe T."/>
            <person name="Enciso-Ibarra K."/>
        </authorList>
    </citation>
    <scope>NUCLEOTIDE SEQUENCE [LARGE SCALE GENOMIC DNA]</scope>
    <source>
        <strain evidence="14 15">CAIM 1831</strain>
    </source>
</reference>
<dbReference type="Proteomes" id="UP000262832">
    <property type="component" value="Chromosome II"/>
</dbReference>